<dbReference type="Proteomes" id="UP000064201">
    <property type="component" value="Chromosome"/>
</dbReference>
<proteinExistence type="predicted"/>
<dbReference type="EMBL" id="CP011367">
    <property type="protein sequence ID" value="AKJ93877.1"/>
    <property type="molecule type" value="Genomic_DNA"/>
</dbReference>
<gene>
    <name evidence="1" type="ORF">TVD_00200</name>
</gene>
<name>A0A0G3G2Y9_9GAMM</name>
<keyword evidence="2" id="KW-1185">Reference proteome</keyword>
<evidence type="ECO:0000313" key="2">
    <source>
        <dbReference type="Proteomes" id="UP000064201"/>
    </source>
</evidence>
<evidence type="ECO:0000313" key="1">
    <source>
        <dbReference type="EMBL" id="AKJ93877.1"/>
    </source>
</evidence>
<organism evidence="1 2">
    <name type="scientific">Thioalkalivibrio versutus</name>
    <dbReference type="NCBI Taxonomy" id="106634"/>
    <lineage>
        <taxon>Bacteria</taxon>
        <taxon>Pseudomonadati</taxon>
        <taxon>Pseudomonadota</taxon>
        <taxon>Gammaproteobacteria</taxon>
        <taxon>Chromatiales</taxon>
        <taxon>Ectothiorhodospiraceae</taxon>
        <taxon>Thioalkalivibrio</taxon>
    </lineage>
</organism>
<reference evidence="1 2" key="1">
    <citation type="submission" date="2015-04" db="EMBL/GenBank/DDBJ databases">
        <title>Complete Sequence for the Genome of the Thioalkalivibrio versutus D301.</title>
        <authorList>
            <person name="Mu T."/>
            <person name="Zhou J."/>
            <person name="Xu X."/>
        </authorList>
    </citation>
    <scope>NUCLEOTIDE SEQUENCE [LARGE SCALE GENOMIC DNA]</scope>
    <source>
        <strain evidence="1 2">D301</strain>
    </source>
</reference>
<protein>
    <submittedName>
        <fullName evidence="1">Uncharacterized protein</fullName>
    </submittedName>
</protein>
<dbReference type="PATRIC" id="fig|106634.4.peg.38"/>
<sequence>MVSFVGADDMGSFEAYIEQGRCVVMQGGQKVTVTDSPGMFGGRTGFVFRGTKLWTLREGISYGQ</sequence>
<accession>A0A0G3G2Y9</accession>
<dbReference type="KEGG" id="tvr:TVD_00200"/>
<dbReference type="AlphaFoldDB" id="A0A0G3G2Y9"/>